<dbReference type="eggNOG" id="ENOG5030UD9">
    <property type="taxonomic scope" value="Bacteria"/>
</dbReference>
<accession>Q21D95</accession>
<evidence type="ECO:0008006" key="2">
    <source>
        <dbReference type="Google" id="ProtNLM"/>
    </source>
</evidence>
<name>Q21D95_RHOPB</name>
<protein>
    <recommendedName>
        <fullName evidence="2">Sulfotransferase family protein</fullName>
    </recommendedName>
</protein>
<dbReference type="OrthoDB" id="3340565at2"/>
<dbReference type="AlphaFoldDB" id="Q21D95"/>
<reference evidence="1" key="1">
    <citation type="submission" date="2006-03" db="EMBL/GenBank/DDBJ databases">
        <title>Complete sequence of Rhodopseudomonas palustris BisB18.</title>
        <authorList>
            <consortium name="US DOE Joint Genome Institute"/>
            <person name="Copeland A."/>
            <person name="Lucas S."/>
            <person name="Lapidus A."/>
            <person name="Barry K."/>
            <person name="Detter J.C."/>
            <person name="Glavina del Rio T."/>
            <person name="Hammon N."/>
            <person name="Israni S."/>
            <person name="Dalin E."/>
            <person name="Tice H."/>
            <person name="Pitluck S."/>
            <person name="Chain P."/>
            <person name="Malfatti S."/>
            <person name="Shin M."/>
            <person name="Vergez L."/>
            <person name="Schmutz J."/>
            <person name="Larimer F."/>
            <person name="Land M."/>
            <person name="Hauser L."/>
            <person name="Pelletier D.A."/>
            <person name="Kyrpides N."/>
            <person name="Anderson I."/>
            <person name="Oda Y."/>
            <person name="Harwood C.S."/>
            <person name="Richardson P."/>
        </authorList>
    </citation>
    <scope>NUCLEOTIDE SEQUENCE [LARGE SCALE GENOMIC DNA]</scope>
    <source>
        <strain evidence="1">BisB18</strain>
    </source>
</reference>
<organism evidence="1">
    <name type="scientific">Rhodopseudomonas palustris (strain BisB18)</name>
    <dbReference type="NCBI Taxonomy" id="316056"/>
    <lineage>
        <taxon>Bacteria</taxon>
        <taxon>Pseudomonadati</taxon>
        <taxon>Pseudomonadota</taxon>
        <taxon>Alphaproteobacteria</taxon>
        <taxon>Hyphomicrobiales</taxon>
        <taxon>Nitrobacteraceae</taxon>
        <taxon>Rhodopseudomonas</taxon>
    </lineage>
</organism>
<dbReference type="EMBL" id="CP000301">
    <property type="protein sequence ID" value="ABD85641.1"/>
    <property type="molecule type" value="Genomic_DNA"/>
</dbReference>
<evidence type="ECO:0000313" key="1">
    <source>
        <dbReference type="EMBL" id="ABD85641.1"/>
    </source>
</evidence>
<dbReference type="STRING" id="316056.RPC_0062"/>
<sequence length="340" mass="37915">MAPPVTPHDRLQLLADRVRRQDPSLETLLLEPDGKYQTRRVTLDVLMREMTDCLAAGFAGRAATDFPMHYLAWGKCRVGSTALTNLFGVTGMPSYYQPLKMMLRHLFVGQQPAPWIIPRAADQPQIFSKETAGPYVVAESLFNPLRLLIEAGYPPHRLQLIMLDREPKSSLASSLDKLAGCVPDAMLLQNYVVAALNATRIESYARQQGVPVIHYVYEASKEAVRSVRTLFDRLGLAGRFSETAVTDWRNTGKLRSDSSRITFGDEPSIYDVAGLHGADTAYRYHPRDTETLSAYQRDMLERCGVNEVYRGSVEACIRDLGLDAATAARLFSHTVTHEPA</sequence>
<gene>
    <name evidence="1" type="ordered locus">RPC_0062</name>
</gene>
<dbReference type="RefSeq" id="WP_011470549.1">
    <property type="nucleotide sequence ID" value="NC_007925.1"/>
</dbReference>
<dbReference type="HOGENOM" id="CLU_851724_0_0_5"/>
<dbReference type="KEGG" id="rpc:RPC_0062"/>
<proteinExistence type="predicted"/>